<organism evidence="1">
    <name type="scientific">Sesamum latifolium</name>
    <dbReference type="NCBI Taxonomy" id="2727402"/>
    <lineage>
        <taxon>Eukaryota</taxon>
        <taxon>Viridiplantae</taxon>
        <taxon>Streptophyta</taxon>
        <taxon>Embryophyta</taxon>
        <taxon>Tracheophyta</taxon>
        <taxon>Spermatophyta</taxon>
        <taxon>Magnoliopsida</taxon>
        <taxon>eudicotyledons</taxon>
        <taxon>Gunneridae</taxon>
        <taxon>Pentapetalae</taxon>
        <taxon>asterids</taxon>
        <taxon>lamiids</taxon>
        <taxon>Lamiales</taxon>
        <taxon>Pedaliaceae</taxon>
        <taxon>Sesamum</taxon>
    </lineage>
</organism>
<comment type="caution">
    <text evidence="1">The sequence shown here is derived from an EMBL/GenBank/DDBJ whole genome shotgun (WGS) entry which is preliminary data.</text>
</comment>
<accession>A0AAW2TMH6</accession>
<dbReference type="EMBL" id="JACGWN010000014">
    <property type="protein sequence ID" value="KAL0405792.1"/>
    <property type="molecule type" value="Genomic_DNA"/>
</dbReference>
<evidence type="ECO:0000313" key="1">
    <source>
        <dbReference type="EMBL" id="KAL0405792.1"/>
    </source>
</evidence>
<proteinExistence type="predicted"/>
<dbReference type="AlphaFoldDB" id="A0AAW2TMH6"/>
<name>A0AAW2TMH6_9LAMI</name>
<reference evidence="1" key="2">
    <citation type="journal article" date="2024" name="Plant">
        <title>Genomic evolution and insights into agronomic trait innovations of Sesamum species.</title>
        <authorList>
            <person name="Miao H."/>
            <person name="Wang L."/>
            <person name="Qu L."/>
            <person name="Liu H."/>
            <person name="Sun Y."/>
            <person name="Le M."/>
            <person name="Wang Q."/>
            <person name="Wei S."/>
            <person name="Zheng Y."/>
            <person name="Lin W."/>
            <person name="Duan Y."/>
            <person name="Cao H."/>
            <person name="Xiong S."/>
            <person name="Wang X."/>
            <person name="Wei L."/>
            <person name="Li C."/>
            <person name="Ma Q."/>
            <person name="Ju M."/>
            <person name="Zhao R."/>
            <person name="Li G."/>
            <person name="Mu C."/>
            <person name="Tian Q."/>
            <person name="Mei H."/>
            <person name="Zhang T."/>
            <person name="Gao T."/>
            <person name="Zhang H."/>
        </authorList>
    </citation>
    <scope>NUCLEOTIDE SEQUENCE</scope>
    <source>
        <strain evidence="1">KEN1</strain>
    </source>
</reference>
<protein>
    <submittedName>
        <fullName evidence="1">Uncharacterized protein</fullName>
    </submittedName>
</protein>
<gene>
    <name evidence="1" type="ORF">Slati_3893100</name>
</gene>
<reference evidence="1" key="1">
    <citation type="submission" date="2020-06" db="EMBL/GenBank/DDBJ databases">
        <authorList>
            <person name="Li T."/>
            <person name="Hu X."/>
            <person name="Zhang T."/>
            <person name="Song X."/>
            <person name="Zhang H."/>
            <person name="Dai N."/>
            <person name="Sheng W."/>
            <person name="Hou X."/>
            <person name="Wei L."/>
        </authorList>
    </citation>
    <scope>NUCLEOTIDE SEQUENCE</scope>
    <source>
        <strain evidence="1">KEN1</strain>
        <tissue evidence="1">Leaf</tissue>
    </source>
</reference>
<sequence>MENRHAVHCSLRAVNLAHGTEVTASWAFSRVKRLQERHEVFNWLIKLKGAQGTVPEKRGATKA</sequence>